<dbReference type="RefSeq" id="WP_184626234.1">
    <property type="nucleotide sequence ID" value="NZ_JACHCC010000008.1"/>
</dbReference>
<reference evidence="1 2" key="1">
    <citation type="submission" date="2020-08" db="EMBL/GenBank/DDBJ databases">
        <title>Genomic Encyclopedia of Type Strains, Phase IV (KMG-V): Genome sequencing to study the core and pangenomes of soil and plant-associated prokaryotes.</title>
        <authorList>
            <person name="Whitman W."/>
        </authorList>
    </citation>
    <scope>NUCLEOTIDE SEQUENCE [LARGE SCALE GENOMIC DNA]</scope>
    <source>
        <strain evidence="1 2">M2T3</strain>
    </source>
</reference>
<dbReference type="EMBL" id="JACHCC010000008">
    <property type="protein sequence ID" value="MBB6500945.1"/>
    <property type="molecule type" value="Genomic_DNA"/>
</dbReference>
<name>A0A7X0MKQ1_9SPHI</name>
<evidence type="ECO:0000313" key="2">
    <source>
        <dbReference type="Proteomes" id="UP000521017"/>
    </source>
</evidence>
<dbReference type="Proteomes" id="UP000521017">
    <property type="component" value="Unassembled WGS sequence"/>
</dbReference>
<comment type="caution">
    <text evidence="1">The sequence shown here is derived from an EMBL/GenBank/DDBJ whole genome shotgun (WGS) entry which is preliminary data.</text>
</comment>
<protein>
    <submittedName>
        <fullName evidence="1">Uncharacterized protein</fullName>
    </submittedName>
</protein>
<dbReference type="AlphaFoldDB" id="A0A7X0MKQ1"/>
<organism evidence="1 2">
    <name type="scientific">Pedobacter cryoconitis</name>
    <dbReference type="NCBI Taxonomy" id="188932"/>
    <lineage>
        <taxon>Bacteria</taxon>
        <taxon>Pseudomonadati</taxon>
        <taxon>Bacteroidota</taxon>
        <taxon>Sphingobacteriia</taxon>
        <taxon>Sphingobacteriales</taxon>
        <taxon>Sphingobacteriaceae</taxon>
        <taxon>Pedobacter</taxon>
    </lineage>
</organism>
<sequence>MFNKENCTVEIRKYAIISGHVILFDIGLDHSTMFDQGEIITSAGLVCIWRKGNGQQVICCDEGVHFSVLSKPVTDEKLIAEYLGVAVNSINPLSDIRNSIC</sequence>
<gene>
    <name evidence="1" type="ORF">HDF25_003108</name>
</gene>
<accession>A0A7X0MKQ1</accession>
<proteinExistence type="predicted"/>
<evidence type="ECO:0000313" key="1">
    <source>
        <dbReference type="EMBL" id="MBB6500945.1"/>
    </source>
</evidence>